<dbReference type="Pfam" id="PF26002">
    <property type="entry name" value="Beta-barrel_AprE"/>
    <property type="match status" value="1"/>
</dbReference>
<dbReference type="NCBIfam" id="TIGR01843">
    <property type="entry name" value="type_I_hlyD"/>
    <property type="match status" value="1"/>
</dbReference>
<comment type="subcellular location">
    <subcellularLocation>
        <location evidence="1 9">Cell inner membrane</location>
        <topology evidence="1 9">Single-pass membrane protein</topology>
    </subcellularLocation>
</comment>
<dbReference type="GO" id="GO:0009306">
    <property type="term" value="P:protein secretion"/>
    <property type="evidence" value="ECO:0007669"/>
    <property type="project" value="InterPro"/>
</dbReference>
<evidence type="ECO:0000256" key="5">
    <source>
        <dbReference type="ARBA" id="ARBA00022519"/>
    </source>
</evidence>
<dbReference type="GO" id="GO:0005886">
    <property type="term" value="C:plasma membrane"/>
    <property type="evidence" value="ECO:0007669"/>
    <property type="project" value="UniProtKB-SubCell"/>
</dbReference>
<dbReference type="PANTHER" id="PTHR30386">
    <property type="entry name" value="MEMBRANE FUSION SUBUNIT OF EMRAB-TOLC MULTIDRUG EFFLUX PUMP"/>
    <property type="match status" value="1"/>
</dbReference>
<dbReference type="RefSeq" id="WP_047881131.1">
    <property type="nucleotide sequence ID" value="NZ_LDOT01000055.1"/>
</dbReference>
<keyword evidence="3 9" id="KW-0813">Transport</keyword>
<dbReference type="PATRIC" id="fig|1195763.3.peg.4794"/>
<dbReference type="STRING" id="1195763.ABT56_22380"/>
<comment type="caution">
    <text evidence="13">The sequence shown here is derived from an EMBL/GenBank/DDBJ whole genome shotgun (WGS) entry which is preliminary data.</text>
</comment>
<keyword evidence="4 9" id="KW-1003">Cell membrane</keyword>
<evidence type="ECO:0000256" key="8">
    <source>
        <dbReference type="ARBA" id="ARBA00023136"/>
    </source>
</evidence>
<feature type="transmembrane region" description="Helical" evidence="9">
    <location>
        <begin position="26"/>
        <end position="44"/>
    </location>
</feature>
<dbReference type="InterPro" id="IPR006144">
    <property type="entry name" value="Secretion_HlyD_CS"/>
</dbReference>
<dbReference type="PROSITE" id="PS00543">
    <property type="entry name" value="HLYD_FAMILY"/>
    <property type="match status" value="1"/>
</dbReference>
<keyword evidence="7 9" id="KW-1133">Transmembrane helix</keyword>
<keyword evidence="5 9" id="KW-0997">Cell inner membrane</keyword>
<dbReference type="PANTHER" id="PTHR30386:SF26">
    <property type="entry name" value="TRANSPORT PROTEIN COMB"/>
    <property type="match status" value="1"/>
</dbReference>
<sequence length="457" mass="50705">MQHRAHEYYSQTSAAVAMDVPGQARALVRMVFAFVLVAIVWASFAELDEVTVGIGKVIPADQVQIIQNLEGGIIKSIQVDEGDEVKKGQSLLVIDDTLFRSDLIAGKSETDSLHAAVFRLKHEISSVQVSAVRSLSDWQKSVKVTIVPIPFSSDFAAEHPSIVDGQQKESRTRLEELANQLQTFTHQVEEKKQSIQEARSQIKTLERSVALAEKELQMSRPLAEEGIVPMVDILKLERQVNDLEGKLRQLTLSLPKLDAEIRGAITRYREAAFVFRSESQAELNDLNDKLNTLSASNVGLEDRVKRTTVISPVNGIVKTININTVGGVIQPGMELMEIVPSQDTLLIEANISPKDIAFIRQGLESIVKFTAYDFTIYGGLQGVVEHVSADTIQDEEGNAFYLVRIRTYANELISGDKPYKIKPGMLAQADILTGKKTVMDYLLKPLLKAKQNALRER</sequence>
<accession>A0A0J1GPN5</accession>
<keyword evidence="14" id="KW-1185">Reference proteome</keyword>
<evidence type="ECO:0000313" key="13">
    <source>
        <dbReference type="EMBL" id="KLV01389.1"/>
    </source>
</evidence>
<evidence type="ECO:0000259" key="11">
    <source>
        <dbReference type="Pfam" id="PF25994"/>
    </source>
</evidence>
<feature type="coiled-coil region" evidence="10">
    <location>
        <begin position="174"/>
        <end position="303"/>
    </location>
</feature>
<dbReference type="EMBL" id="LDOT01000055">
    <property type="protein sequence ID" value="KLV01389.1"/>
    <property type="molecule type" value="Genomic_DNA"/>
</dbReference>
<dbReference type="Pfam" id="PF25994">
    <property type="entry name" value="HH_AprE"/>
    <property type="match status" value="1"/>
</dbReference>
<proteinExistence type="inferred from homology"/>
<evidence type="ECO:0000256" key="2">
    <source>
        <dbReference type="ARBA" id="ARBA00009477"/>
    </source>
</evidence>
<evidence type="ECO:0000256" key="1">
    <source>
        <dbReference type="ARBA" id="ARBA00004377"/>
    </source>
</evidence>
<gene>
    <name evidence="13" type="ORF">ABT56_22380</name>
</gene>
<evidence type="ECO:0000256" key="7">
    <source>
        <dbReference type="ARBA" id="ARBA00022989"/>
    </source>
</evidence>
<evidence type="ECO:0000256" key="6">
    <source>
        <dbReference type="ARBA" id="ARBA00022692"/>
    </source>
</evidence>
<dbReference type="InterPro" id="IPR058982">
    <property type="entry name" value="Beta-barrel_AprE"/>
</dbReference>
<keyword evidence="6 9" id="KW-0812">Transmembrane</keyword>
<dbReference type="GO" id="GO:0015562">
    <property type="term" value="F:efflux transmembrane transporter activity"/>
    <property type="evidence" value="ECO:0007669"/>
    <property type="project" value="InterPro"/>
</dbReference>
<dbReference type="Gene3D" id="2.40.50.100">
    <property type="match status" value="1"/>
</dbReference>
<dbReference type="Gene3D" id="1.20.1600.10">
    <property type="entry name" value="Outer membrane efflux proteins (OEP)"/>
    <property type="match status" value="1"/>
</dbReference>
<keyword evidence="8 9" id="KW-0472">Membrane</keyword>
<dbReference type="SUPFAM" id="SSF111369">
    <property type="entry name" value="HlyD-like secretion proteins"/>
    <property type="match status" value="1"/>
</dbReference>
<dbReference type="InterPro" id="IPR010129">
    <property type="entry name" value="T1SS_HlyD"/>
</dbReference>
<dbReference type="SUPFAM" id="SSF56954">
    <property type="entry name" value="Outer membrane efflux proteins (OEP)"/>
    <property type="match status" value="1"/>
</dbReference>
<evidence type="ECO:0000256" key="3">
    <source>
        <dbReference type="ARBA" id="ARBA00022448"/>
    </source>
</evidence>
<dbReference type="AlphaFoldDB" id="A0A0J1GPN5"/>
<evidence type="ECO:0000256" key="4">
    <source>
        <dbReference type="ARBA" id="ARBA00022475"/>
    </source>
</evidence>
<feature type="domain" description="AprE-like beta-barrel" evidence="12">
    <location>
        <begin position="345"/>
        <end position="434"/>
    </location>
</feature>
<evidence type="ECO:0000256" key="9">
    <source>
        <dbReference type="RuleBase" id="RU365093"/>
    </source>
</evidence>
<dbReference type="Gene3D" id="2.40.30.170">
    <property type="match status" value="1"/>
</dbReference>
<dbReference type="PRINTS" id="PR01490">
    <property type="entry name" value="RTXTOXIND"/>
</dbReference>
<feature type="domain" description="AprE-like long alpha-helical hairpin" evidence="11">
    <location>
        <begin position="151"/>
        <end position="296"/>
    </location>
</feature>
<name>A0A0J1GPN5_9GAMM</name>
<dbReference type="OrthoDB" id="9775513at2"/>
<dbReference type="InterPro" id="IPR050739">
    <property type="entry name" value="MFP"/>
</dbReference>
<keyword evidence="10" id="KW-0175">Coiled coil</keyword>
<dbReference type="InterPro" id="IPR058781">
    <property type="entry name" value="HH_AprE-like"/>
</dbReference>
<comment type="similarity">
    <text evidence="2 9">Belongs to the membrane fusion protein (MFP) (TC 8.A.1) family.</text>
</comment>
<dbReference type="Proteomes" id="UP000036097">
    <property type="component" value="Unassembled WGS sequence"/>
</dbReference>
<protein>
    <recommendedName>
        <fullName evidence="9">Membrane fusion protein (MFP) family protein</fullName>
    </recommendedName>
</protein>
<reference evidence="13 14" key="1">
    <citation type="submission" date="2015-05" db="EMBL/GenBank/DDBJ databases">
        <title>Photobacterium galathea sp. nov.</title>
        <authorList>
            <person name="Machado H."/>
            <person name="Gram L."/>
        </authorList>
    </citation>
    <scope>NUCLEOTIDE SEQUENCE [LARGE SCALE GENOMIC DNA]</scope>
    <source>
        <strain evidence="13 14">CGMCC 1.12159</strain>
    </source>
</reference>
<evidence type="ECO:0000259" key="12">
    <source>
        <dbReference type="Pfam" id="PF26002"/>
    </source>
</evidence>
<organism evidence="13 14">
    <name type="scientific">Photobacterium aquae</name>
    <dbReference type="NCBI Taxonomy" id="1195763"/>
    <lineage>
        <taxon>Bacteria</taxon>
        <taxon>Pseudomonadati</taxon>
        <taxon>Pseudomonadota</taxon>
        <taxon>Gammaproteobacteria</taxon>
        <taxon>Vibrionales</taxon>
        <taxon>Vibrionaceae</taxon>
        <taxon>Photobacterium</taxon>
    </lineage>
</organism>
<evidence type="ECO:0000256" key="10">
    <source>
        <dbReference type="SAM" id="Coils"/>
    </source>
</evidence>
<evidence type="ECO:0000313" key="14">
    <source>
        <dbReference type="Proteomes" id="UP000036097"/>
    </source>
</evidence>